<dbReference type="EMBL" id="GBRH01242222">
    <property type="protein sequence ID" value="JAD55673.1"/>
    <property type="molecule type" value="Transcribed_RNA"/>
</dbReference>
<protein>
    <submittedName>
        <fullName evidence="1">Uncharacterized protein</fullName>
    </submittedName>
</protein>
<proteinExistence type="predicted"/>
<sequence>MQLRNLNNADIKLHLDNQITSANRNLLWANF</sequence>
<accession>A0A0A9B0N4</accession>
<dbReference type="AlphaFoldDB" id="A0A0A9B0N4"/>
<reference evidence="1" key="2">
    <citation type="journal article" date="2015" name="Data Brief">
        <title>Shoot transcriptome of the giant reed, Arundo donax.</title>
        <authorList>
            <person name="Barrero R.A."/>
            <person name="Guerrero F.D."/>
            <person name="Moolhuijzen P."/>
            <person name="Goolsby J.A."/>
            <person name="Tidwell J."/>
            <person name="Bellgard S.E."/>
            <person name="Bellgard M.I."/>
        </authorList>
    </citation>
    <scope>NUCLEOTIDE SEQUENCE</scope>
    <source>
        <tissue evidence="1">Shoot tissue taken approximately 20 cm above the soil surface</tissue>
    </source>
</reference>
<evidence type="ECO:0000313" key="1">
    <source>
        <dbReference type="EMBL" id="JAD55673.1"/>
    </source>
</evidence>
<organism evidence="1">
    <name type="scientific">Arundo donax</name>
    <name type="common">Giant reed</name>
    <name type="synonym">Donax arundinaceus</name>
    <dbReference type="NCBI Taxonomy" id="35708"/>
    <lineage>
        <taxon>Eukaryota</taxon>
        <taxon>Viridiplantae</taxon>
        <taxon>Streptophyta</taxon>
        <taxon>Embryophyta</taxon>
        <taxon>Tracheophyta</taxon>
        <taxon>Spermatophyta</taxon>
        <taxon>Magnoliopsida</taxon>
        <taxon>Liliopsida</taxon>
        <taxon>Poales</taxon>
        <taxon>Poaceae</taxon>
        <taxon>PACMAD clade</taxon>
        <taxon>Arundinoideae</taxon>
        <taxon>Arundineae</taxon>
        <taxon>Arundo</taxon>
    </lineage>
</organism>
<name>A0A0A9B0N4_ARUDO</name>
<reference evidence="1" key="1">
    <citation type="submission" date="2014-09" db="EMBL/GenBank/DDBJ databases">
        <authorList>
            <person name="Magalhaes I.L.F."/>
            <person name="Oliveira U."/>
            <person name="Santos F.R."/>
            <person name="Vidigal T.H.D.A."/>
            <person name="Brescovit A.D."/>
            <person name="Santos A.J."/>
        </authorList>
    </citation>
    <scope>NUCLEOTIDE SEQUENCE</scope>
    <source>
        <tissue evidence="1">Shoot tissue taken approximately 20 cm above the soil surface</tissue>
    </source>
</reference>